<dbReference type="GO" id="GO:0006914">
    <property type="term" value="P:autophagy"/>
    <property type="evidence" value="ECO:0007669"/>
    <property type="project" value="UniProtKB-KW"/>
</dbReference>
<proteinExistence type="inferred from homology"/>
<dbReference type="PROSITE" id="PS50195">
    <property type="entry name" value="PX"/>
    <property type="match status" value="1"/>
</dbReference>
<sequence>MIVLILCEVVYPSRVYEILENEPSLQIQIIDASKSTENHNHLQSYIVYSIKLGPLIVKRRYSEFESLRKCLIKLLPMSIIPPIPEKQTLKSNITTTTTNSLGINRDGVGSLDSHGGSSSNTSGGIGGGGGVSGGIGGNSNGNGATNVNHLLNYIEYRKRMLAVFLNRCLEIESIKKCKYFLNFLDPELNFNDFLNLKENIILFKTSIYRLSPLKPLENLENQLYLTLPDPNNLSTSIGGAPYQSYLTDEQAEKFYNFESKFKKYELVLDNITKINKRIIKHYGELVPDLSELGTQFNALSLQQDSNFIEDVGRVFDRDLISITSFTETINLKFLDKLIELKHFTKTVKELIEYNKKKTIQLKMVERNLNESNVKYNEYQRQEDEIKKIDFMANRAAGIEQQQQRESSPPMTDAELQSALYLNSKKSFYGKIPGVKKLNNVILKYTDANPDQTRKNKLYNIKLKIVQLERQLELLKRDYESIDLIVNNELTNYHIWFTNVLGNLVKQYSDSLHDFTCNSVGFWEDCYNH</sequence>
<keyword evidence="6" id="KW-0072">Autophagy</keyword>
<comment type="similarity">
    <text evidence="2">Belongs to the sorting nexin family.</text>
</comment>
<feature type="domain" description="PX" evidence="10">
    <location>
        <begin position="23"/>
        <end position="191"/>
    </location>
</feature>
<dbReference type="SUPFAM" id="SSF64268">
    <property type="entry name" value="PX domain"/>
    <property type="match status" value="1"/>
</dbReference>
<dbReference type="GO" id="GO:0015031">
    <property type="term" value="P:protein transport"/>
    <property type="evidence" value="ECO:0007669"/>
    <property type="project" value="UniProtKB-KW"/>
</dbReference>
<dbReference type="InterPro" id="IPR001683">
    <property type="entry name" value="PX_dom"/>
</dbReference>
<evidence type="ECO:0000256" key="4">
    <source>
        <dbReference type="ARBA" id="ARBA00022753"/>
    </source>
</evidence>
<evidence type="ECO:0000256" key="7">
    <source>
        <dbReference type="ARBA" id="ARBA00023121"/>
    </source>
</evidence>
<evidence type="ECO:0000313" key="12">
    <source>
        <dbReference type="Proteomes" id="UP000094801"/>
    </source>
</evidence>
<dbReference type="EMBL" id="KV453851">
    <property type="protein sequence ID" value="ODV85957.1"/>
    <property type="molecule type" value="Genomic_DNA"/>
</dbReference>
<reference evidence="12" key="1">
    <citation type="submission" date="2016-04" db="EMBL/GenBank/DDBJ databases">
        <title>Comparative genomics of biotechnologically important yeasts.</title>
        <authorList>
            <consortium name="DOE Joint Genome Institute"/>
            <person name="Riley R."/>
            <person name="Haridas S."/>
            <person name="Wolfe K.H."/>
            <person name="Lopes M.R."/>
            <person name="Hittinger C.T."/>
            <person name="Goker M."/>
            <person name="Salamov A."/>
            <person name="Wisecaver J."/>
            <person name="Long T.M."/>
            <person name="Aerts A.L."/>
            <person name="Barry K."/>
            <person name="Choi C."/>
            <person name="Clum A."/>
            <person name="Coughlan A.Y."/>
            <person name="Deshpande S."/>
            <person name="Douglass A.P."/>
            <person name="Hanson S.J."/>
            <person name="Klenk H.-P."/>
            <person name="Labutti K."/>
            <person name="Lapidus A."/>
            <person name="Lindquist E."/>
            <person name="Lipzen A."/>
            <person name="Meier-Kolthoff J.P."/>
            <person name="Ohm R.A."/>
            <person name="Otillar R.P."/>
            <person name="Pangilinan J."/>
            <person name="Peng Y."/>
            <person name="Rokas A."/>
            <person name="Rosa C.A."/>
            <person name="Scheuner C."/>
            <person name="Sibirny A.A."/>
            <person name="Slot J.C."/>
            <person name="Stielow J.B."/>
            <person name="Sun H."/>
            <person name="Kurtzman C.P."/>
            <person name="Blackwell M."/>
            <person name="Grigoriev I.V."/>
            <person name="Jeffries T.W."/>
        </authorList>
    </citation>
    <scope>NUCLEOTIDE SEQUENCE [LARGE SCALE GENOMIC DNA]</scope>
    <source>
        <strain evidence="12">NRRL YB-2248</strain>
    </source>
</reference>
<dbReference type="CDD" id="cd06867">
    <property type="entry name" value="PX_SNX41_42"/>
    <property type="match status" value="1"/>
</dbReference>
<keyword evidence="12" id="KW-1185">Reference proteome</keyword>
<dbReference type="Gene3D" id="1.20.1270.60">
    <property type="entry name" value="Arfaptin homology (AH) domain/BAR domain"/>
    <property type="match status" value="1"/>
</dbReference>
<evidence type="ECO:0000256" key="5">
    <source>
        <dbReference type="ARBA" id="ARBA00022927"/>
    </source>
</evidence>
<keyword evidence="5" id="KW-0653">Protein transport</keyword>
<dbReference type="InterPro" id="IPR051079">
    <property type="entry name" value="Sorting_Nexin_Autophagy"/>
</dbReference>
<dbReference type="STRING" id="983967.A0A1E4T2I4"/>
<keyword evidence="8" id="KW-0472">Membrane</keyword>
<dbReference type="InterPro" id="IPR036871">
    <property type="entry name" value="PX_dom_sf"/>
</dbReference>
<dbReference type="Gene3D" id="3.30.1520.10">
    <property type="entry name" value="Phox-like domain"/>
    <property type="match status" value="1"/>
</dbReference>
<feature type="coiled-coil region" evidence="9">
    <location>
        <begin position="457"/>
        <end position="484"/>
    </location>
</feature>
<dbReference type="OrthoDB" id="289314at2759"/>
<dbReference type="GO" id="GO:0005829">
    <property type="term" value="C:cytosol"/>
    <property type="evidence" value="ECO:0007669"/>
    <property type="project" value="GOC"/>
</dbReference>
<evidence type="ECO:0000256" key="1">
    <source>
        <dbReference type="ARBA" id="ARBA00004481"/>
    </source>
</evidence>
<evidence type="ECO:0000256" key="8">
    <source>
        <dbReference type="ARBA" id="ARBA00023136"/>
    </source>
</evidence>
<dbReference type="AlphaFoldDB" id="A0A1E4T2I4"/>
<dbReference type="Pfam" id="PF00787">
    <property type="entry name" value="PX"/>
    <property type="match status" value="1"/>
</dbReference>
<dbReference type="GO" id="GO:0042147">
    <property type="term" value="P:retrograde transport, endosome to Golgi"/>
    <property type="evidence" value="ECO:0007669"/>
    <property type="project" value="InterPro"/>
</dbReference>
<dbReference type="Proteomes" id="UP000094801">
    <property type="component" value="Unassembled WGS sequence"/>
</dbReference>
<dbReference type="PANTHER" id="PTHR46979">
    <property type="entry name" value="SORTING NEXIN-41"/>
    <property type="match status" value="1"/>
</dbReference>
<dbReference type="GO" id="GO:0010008">
    <property type="term" value="C:endosome membrane"/>
    <property type="evidence" value="ECO:0007669"/>
    <property type="project" value="UniProtKB-SubCell"/>
</dbReference>
<gene>
    <name evidence="11" type="ORF">CANARDRAFT_175723</name>
</gene>
<dbReference type="PANTHER" id="PTHR46979:SF2">
    <property type="entry name" value="SORTING NEXIN-41"/>
    <property type="match status" value="1"/>
</dbReference>
<protein>
    <recommendedName>
        <fullName evidence="10">PX domain-containing protein</fullName>
    </recommendedName>
</protein>
<name>A0A1E4T2I4_9ASCO</name>
<dbReference type="InterPro" id="IPR027267">
    <property type="entry name" value="AH/BAR_dom_sf"/>
</dbReference>
<dbReference type="InterPro" id="IPR044106">
    <property type="entry name" value="PX_Snx41/Atg20"/>
</dbReference>
<evidence type="ECO:0000256" key="3">
    <source>
        <dbReference type="ARBA" id="ARBA00022448"/>
    </source>
</evidence>
<evidence type="ECO:0000256" key="2">
    <source>
        <dbReference type="ARBA" id="ARBA00010883"/>
    </source>
</evidence>
<keyword evidence="7" id="KW-0446">Lipid-binding</keyword>
<comment type="subcellular location">
    <subcellularLocation>
        <location evidence="1">Endosome membrane</location>
        <topology evidence="1">Peripheral membrane protein</topology>
    </subcellularLocation>
</comment>
<evidence type="ECO:0000313" key="11">
    <source>
        <dbReference type="EMBL" id="ODV85957.1"/>
    </source>
</evidence>
<dbReference type="SMART" id="SM00312">
    <property type="entry name" value="PX"/>
    <property type="match status" value="1"/>
</dbReference>
<keyword evidence="4" id="KW-0967">Endosome</keyword>
<keyword evidence="3" id="KW-0813">Transport</keyword>
<evidence type="ECO:0000259" key="10">
    <source>
        <dbReference type="PROSITE" id="PS50195"/>
    </source>
</evidence>
<evidence type="ECO:0000256" key="6">
    <source>
        <dbReference type="ARBA" id="ARBA00023006"/>
    </source>
</evidence>
<accession>A0A1E4T2I4</accession>
<evidence type="ECO:0000256" key="9">
    <source>
        <dbReference type="SAM" id="Coils"/>
    </source>
</evidence>
<keyword evidence="9" id="KW-0175">Coiled coil</keyword>
<organism evidence="11 12">
    <name type="scientific">[Candida] arabinofermentans NRRL YB-2248</name>
    <dbReference type="NCBI Taxonomy" id="983967"/>
    <lineage>
        <taxon>Eukaryota</taxon>
        <taxon>Fungi</taxon>
        <taxon>Dikarya</taxon>
        <taxon>Ascomycota</taxon>
        <taxon>Saccharomycotina</taxon>
        <taxon>Pichiomycetes</taxon>
        <taxon>Pichiales</taxon>
        <taxon>Pichiaceae</taxon>
        <taxon>Ogataea</taxon>
        <taxon>Ogataea/Candida clade</taxon>
    </lineage>
</organism>
<dbReference type="GO" id="GO:0035091">
    <property type="term" value="F:phosphatidylinositol binding"/>
    <property type="evidence" value="ECO:0007669"/>
    <property type="project" value="InterPro"/>
</dbReference>